<accession>A0A523VX64</accession>
<comment type="similarity">
    <text evidence="1">Belongs to the ATP-dependent AMP-binding enzyme family.</text>
</comment>
<comment type="caution">
    <text evidence="7">The sequence shown here is derived from an EMBL/GenBank/DDBJ whole genome shotgun (WGS) entry which is preliminary data.</text>
</comment>
<dbReference type="GO" id="GO:0006629">
    <property type="term" value="P:lipid metabolic process"/>
    <property type="evidence" value="ECO:0007669"/>
    <property type="project" value="InterPro"/>
</dbReference>
<dbReference type="NCBIfam" id="NF002937">
    <property type="entry name" value="PRK03584.1"/>
    <property type="match status" value="1"/>
</dbReference>
<dbReference type="GO" id="GO:0005524">
    <property type="term" value="F:ATP binding"/>
    <property type="evidence" value="ECO:0007669"/>
    <property type="project" value="UniProtKB-KW"/>
</dbReference>
<dbReference type="Pfam" id="PF00501">
    <property type="entry name" value="AMP-binding"/>
    <property type="match status" value="1"/>
</dbReference>
<keyword evidence="2 7" id="KW-0436">Ligase</keyword>
<evidence type="ECO:0000313" key="7">
    <source>
        <dbReference type="EMBL" id="TET59364.1"/>
    </source>
</evidence>
<evidence type="ECO:0000259" key="5">
    <source>
        <dbReference type="Pfam" id="PF00501"/>
    </source>
</evidence>
<dbReference type="EC" id="6.2.1.16" evidence="7"/>
<dbReference type="PANTHER" id="PTHR42921">
    <property type="entry name" value="ACETOACETYL-COA SYNTHETASE"/>
    <property type="match status" value="1"/>
</dbReference>
<dbReference type="InterPro" id="IPR020845">
    <property type="entry name" value="AMP-binding_CS"/>
</dbReference>
<dbReference type="GO" id="GO:0030729">
    <property type="term" value="F:acetoacetate-CoA ligase activity"/>
    <property type="evidence" value="ECO:0007669"/>
    <property type="project" value="UniProtKB-EC"/>
</dbReference>
<feature type="domain" description="Acetyl-coenzyme A synthetase N-terminal" evidence="6">
    <location>
        <begin position="36"/>
        <end position="92"/>
    </location>
</feature>
<dbReference type="InterPro" id="IPR000873">
    <property type="entry name" value="AMP-dep_synth/lig_dom"/>
</dbReference>
<dbReference type="CDD" id="cd05943">
    <property type="entry name" value="AACS"/>
    <property type="match status" value="1"/>
</dbReference>
<name>A0A523VX64_UNCAE</name>
<protein>
    <submittedName>
        <fullName evidence="7">Acetoacetate--CoA ligase</fullName>
        <ecNumber evidence="7">6.2.1.16</ecNumber>
    </submittedName>
</protein>
<dbReference type="AlphaFoldDB" id="A0A523VX64"/>
<dbReference type="PROSITE" id="PS00455">
    <property type="entry name" value="AMP_BINDING"/>
    <property type="match status" value="1"/>
</dbReference>
<dbReference type="InterPro" id="IPR042099">
    <property type="entry name" value="ANL_N_sf"/>
</dbReference>
<dbReference type="EMBL" id="SOIZ01000365">
    <property type="protein sequence ID" value="TET59364.1"/>
    <property type="molecule type" value="Genomic_DNA"/>
</dbReference>
<dbReference type="InterPro" id="IPR005914">
    <property type="entry name" value="Acac_CoA_synth"/>
</dbReference>
<dbReference type="Pfam" id="PF16177">
    <property type="entry name" value="ACAS_N"/>
    <property type="match status" value="1"/>
</dbReference>
<dbReference type="Gene3D" id="3.30.300.30">
    <property type="match status" value="1"/>
</dbReference>
<gene>
    <name evidence="7" type="ORF">E3J48_07965</name>
</gene>
<keyword evidence="3" id="KW-0547">Nucleotide-binding</keyword>
<dbReference type="InterPro" id="IPR032387">
    <property type="entry name" value="ACAS_N"/>
</dbReference>
<sequence>MGKLLWEPSAERKRNANITKFVDLVNKRYQENFHSYEELYDWSIDHIPDFWACMWDFAEIKASKNYEIVVDDVSKMPGAKWFIGAKLNFAENLLRYSGDHTAFIFRGETQESAKMSYAELYDAVARLATSLREIGVSPGDRVAAYMPNMIETAVAMLAATSIGATWASCATDIGPEAALDRFGQVEPKVLFTANGYFYKGKTFNSLLNVARIAGGIPSIEKVIVTSYTEEAPDISHIPDSVHFDDFLSKERGLEIEFEQLPFDHPVHIMFSSGTTGKPKCLVQGAGGILINHLRELILHTDLKCEDTIMYMTTCSWMMWNWLLSSLALGATIVLYDGSPLYPDSGTMWKLIQDERITIFGTSASYINFLKKYGIEPGRDYDLSSLREISQTGSPLSADGFEYVYREIKKDVHLNSISGGTDINGCFAIGNPISPVYAGELQGPGLGMIVKAYDEKGNSIVDEQGELVCEAAAPSMPLYFWNDPNGEKYREAYFNVYPNVWRHGDYIMVHGDTGGITFFGRSDSVLKPFGVRIGTAEIYNQMEKLEEVADSLAIGQSWQEDQRIILFVKLAQGYHLTEDLKTKIKKALRQNASPRHVPAKIIQVQDIPYTLNMKKVESAVTNLIHGRAVLNRDALINPESLDCYQNLKELES</sequence>
<dbReference type="PANTHER" id="PTHR42921:SF1">
    <property type="entry name" value="ACETOACETYL-COA SYNTHETASE"/>
    <property type="match status" value="1"/>
</dbReference>
<evidence type="ECO:0000256" key="3">
    <source>
        <dbReference type="ARBA" id="ARBA00022741"/>
    </source>
</evidence>
<keyword evidence="4" id="KW-0067">ATP-binding</keyword>
<evidence type="ECO:0000259" key="6">
    <source>
        <dbReference type="Pfam" id="PF16177"/>
    </source>
</evidence>
<proteinExistence type="inferred from homology"/>
<feature type="domain" description="AMP-dependent synthetase/ligase" evidence="5">
    <location>
        <begin position="95"/>
        <end position="468"/>
    </location>
</feature>
<evidence type="ECO:0000256" key="1">
    <source>
        <dbReference type="ARBA" id="ARBA00006432"/>
    </source>
</evidence>
<reference evidence="7 8" key="1">
    <citation type="submission" date="2019-03" db="EMBL/GenBank/DDBJ databases">
        <title>Metabolic potential of uncultured bacteria and archaea associated with petroleum seepage in deep-sea sediments.</title>
        <authorList>
            <person name="Dong X."/>
            <person name="Hubert C."/>
        </authorList>
    </citation>
    <scope>NUCLEOTIDE SEQUENCE [LARGE SCALE GENOMIC DNA]</scope>
    <source>
        <strain evidence="7">E29_bin52</strain>
    </source>
</reference>
<dbReference type="NCBIfam" id="TIGR01217">
    <property type="entry name" value="ac_ac_CoA_syn"/>
    <property type="match status" value="1"/>
</dbReference>
<evidence type="ECO:0000256" key="2">
    <source>
        <dbReference type="ARBA" id="ARBA00022598"/>
    </source>
</evidence>
<dbReference type="Proteomes" id="UP000319130">
    <property type="component" value="Unassembled WGS sequence"/>
</dbReference>
<dbReference type="Gene3D" id="3.40.50.12780">
    <property type="entry name" value="N-terminal domain of ligase-like"/>
    <property type="match status" value="1"/>
</dbReference>
<dbReference type="SUPFAM" id="SSF56801">
    <property type="entry name" value="Acetyl-CoA synthetase-like"/>
    <property type="match status" value="1"/>
</dbReference>
<dbReference type="InterPro" id="IPR045851">
    <property type="entry name" value="AMP-bd_C_sf"/>
</dbReference>
<organism evidence="7 8">
    <name type="scientific">Aerophobetes bacterium</name>
    <dbReference type="NCBI Taxonomy" id="2030807"/>
    <lineage>
        <taxon>Bacteria</taxon>
        <taxon>Candidatus Aerophobota</taxon>
    </lineage>
</organism>
<evidence type="ECO:0000256" key="4">
    <source>
        <dbReference type="ARBA" id="ARBA00022840"/>
    </source>
</evidence>
<evidence type="ECO:0000313" key="8">
    <source>
        <dbReference type="Proteomes" id="UP000319130"/>
    </source>
</evidence>